<evidence type="ECO:0000256" key="2">
    <source>
        <dbReference type="ARBA" id="ARBA00010276"/>
    </source>
</evidence>
<dbReference type="NCBIfam" id="TIGR00728">
    <property type="entry name" value="OPT_sfam"/>
    <property type="match status" value="1"/>
</dbReference>
<feature type="transmembrane region" description="Helical" evidence="7">
    <location>
        <begin position="554"/>
        <end position="577"/>
    </location>
</feature>
<reference evidence="8" key="2">
    <citation type="journal article" date="2022" name="Hortic Res">
        <title>The genome of Dioscorea zingiberensis sheds light on the biosynthesis, origin and evolution of the medicinally important diosgenin saponins.</title>
        <authorList>
            <person name="Li Y."/>
            <person name="Tan C."/>
            <person name="Li Z."/>
            <person name="Guo J."/>
            <person name="Li S."/>
            <person name="Chen X."/>
            <person name="Wang C."/>
            <person name="Dai X."/>
            <person name="Yang H."/>
            <person name="Song W."/>
            <person name="Hou L."/>
            <person name="Xu J."/>
            <person name="Tong Z."/>
            <person name="Xu A."/>
            <person name="Yuan X."/>
            <person name="Wang W."/>
            <person name="Yang Q."/>
            <person name="Chen L."/>
            <person name="Sun Z."/>
            <person name="Wang K."/>
            <person name="Pan B."/>
            <person name="Chen J."/>
            <person name="Bao Y."/>
            <person name="Liu F."/>
            <person name="Qi X."/>
            <person name="Gang D.R."/>
            <person name="Wen J."/>
            <person name="Li J."/>
        </authorList>
    </citation>
    <scope>NUCLEOTIDE SEQUENCE</scope>
    <source>
        <strain evidence="8">Dzin_1.0</strain>
    </source>
</reference>
<dbReference type="EMBL" id="JAGGNH010000007">
    <property type="protein sequence ID" value="KAJ0966836.1"/>
    <property type="molecule type" value="Genomic_DNA"/>
</dbReference>
<dbReference type="InterPro" id="IPR004813">
    <property type="entry name" value="OPT"/>
</dbReference>
<protein>
    <submittedName>
        <fullName evidence="8">Uncharacterized protein</fullName>
    </submittedName>
</protein>
<evidence type="ECO:0000256" key="5">
    <source>
        <dbReference type="ARBA" id="ARBA00022989"/>
    </source>
</evidence>
<dbReference type="AlphaFoldDB" id="A0A9D5C549"/>
<dbReference type="PANTHER" id="PTHR31645">
    <property type="entry name" value="OLIGOPEPTIDE TRANSPORTER YGL114W-RELATED"/>
    <property type="match status" value="1"/>
</dbReference>
<keyword evidence="9" id="KW-1185">Reference proteome</keyword>
<accession>A0A9D5C549</accession>
<feature type="transmembrane region" description="Helical" evidence="7">
    <location>
        <begin position="375"/>
        <end position="396"/>
    </location>
</feature>
<dbReference type="GO" id="GO:0016020">
    <property type="term" value="C:membrane"/>
    <property type="evidence" value="ECO:0007669"/>
    <property type="project" value="UniProtKB-SubCell"/>
</dbReference>
<evidence type="ECO:0000313" key="8">
    <source>
        <dbReference type="EMBL" id="KAJ0966836.1"/>
    </source>
</evidence>
<dbReference type="PANTHER" id="PTHR31645:SF22">
    <property type="entry name" value="METAL-NICOTIANAMINE TRANSPORTER YSL7-RELATED"/>
    <property type="match status" value="1"/>
</dbReference>
<dbReference type="OrthoDB" id="627262at2759"/>
<evidence type="ECO:0000256" key="3">
    <source>
        <dbReference type="ARBA" id="ARBA00022448"/>
    </source>
</evidence>
<feature type="transmembrane region" description="Helical" evidence="7">
    <location>
        <begin position="108"/>
        <end position="127"/>
    </location>
</feature>
<evidence type="ECO:0000313" key="9">
    <source>
        <dbReference type="Proteomes" id="UP001085076"/>
    </source>
</evidence>
<organism evidence="8 9">
    <name type="scientific">Dioscorea zingiberensis</name>
    <dbReference type="NCBI Taxonomy" id="325984"/>
    <lineage>
        <taxon>Eukaryota</taxon>
        <taxon>Viridiplantae</taxon>
        <taxon>Streptophyta</taxon>
        <taxon>Embryophyta</taxon>
        <taxon>Tracheophyta</taxon>
        <taxon>Spermatophyta</taxon>
        <taxon>Magnoliopsida</taxon>
        <taxon>Liliopsida</taxon>
        <taxon>Dioscoreales</taxon>
        <taxon>Dioscoreaceae</taxon>
        <taxon>Dioscorea</taxon>
    </lineage>
</organism>
<comment type="similarity">
    <text evidence="2">Belongs to the YSL (TC 2.A.67.2) family.</text>
</comment>
<reference evidence="8" key="1">
    <citation type="submission" date="2021-03" db="EMBL/GenBank/DDBJ databases">
        <authorList>
            <person name="Li Z."/>
            <person name="Yang C."/>
        </authorList>
    </citation>
    <scope>NUCLEOTIDE SEQUENCE</scope>
    <source>
        <strain evidence="8">Dzin_1.0</strain>
        <tissue evidence="8">Leaf</tissue>
    </source>
</reference>
<sequence>MATNKGGERPGLNTDDELSVDHGSEGIDIHGWKEQLTLRVFIIGFIVGSFLTIILMKLSLSFSFTVPFNLQIAPLSLILLQTLITALDSSGLFKNPTTRQEITAMQGCVVGFASIVYYGSFADYLFAMSELMAKEFKTGRDENNWTTLKPGWIIIYLFLVCFIGLFTIIPAAKATTLLITSISSTLLAGSRTEGKFYSSLTPTFLAFGLICPHSLVFSFFIGAIISWGIFWPFINSKEGIWYPKETSTNQSVIDGSYGYRVSLTSALFLGEGIFQLILLALHTFNDMYLKKKLKRFIVPLREEEQHQQQQQDIDYSQILTATTSYDDQLRTKLFLKDQIPTPISIGGFLLTATISAVTIPFIFPQIEPRHIATAYIAAPIINFCNAYTVGIFDFSFAPRYGKLAIFVFGSWIGLSHGGVLGGLIASNIIVAVMSSASSLIQNFKLAYMTFTSPRSLFIGQVIGTAMGCVIAPIVFFYFYNLPNFGDGNSEYGMGNARLSRALAVLAAHKLDRFPTHCLTLAGISFMVSLSLNMVKEMARLMNWRFYAYIPSPVAMAIPFFFNAANSLDVCLGSLVVYVWKWRHEKSANLYTPTVATGLFMGEAFWFICVTLLSNTTPPMCVRFFSRDDYMSFQENLNSLPS</sequence>
<comment type="subcellular location">
    <subcellularLocation>
        <location evidence="1">Membrane</location>
        <topology evidence="1">Multi-pass membrane protein</topology>
    </subcellularLocation>
</comment>
<keyword evidence="5 7" id="KW-1133">Transmembrane helix</keyword>
<dbReference type="InterPro" id="IPR045035">
    <property type="entry name" value="YSL-like"/>
</dbReference>
<keyword evidence="4 7" id="KW-0812">Transmembrane</keyword>
<feature type="transmembrane region" description="Helical" evidence="7">
    <location>
        <begin position="36"/>
        <end position="56"/>
    </location>
</feature>
<feature type="transmembrane region" description="Helical" evidence="7">
    <location>
        <begin position="403"/>
        <end position="436"/>
    </location>
</feature>
<evidence type="ECO:0000256" key="6">
    <source>
        <dbReference type="ARBA" id="ARBA00023136"/>
    </source>
</evidence>
<comment type="caution">
    <text evidence="8">The sequence shown here is derived from an EMBL/GenBank/DDBJ whole genome shotgun (WGS) entry which is preliminary data.</text>
</comment>
<proteinExistence type="inferred from homology"/>
<evidence type="ECO:0000256" key="7">
    <source>
        <dbReference type="SAM" id="Phobius"/>
    </source>
</evidence>
<evidence type="ECO:0000256" key="1">
    <source>
        <dbReference type="ARBA" id="ARBA00004141"/>
    </source>
</evidence>
<feature type="transmembrane region" description="Helical" evidence="7">
    <location>
        <begin position="204"/>
        <end position="234"/>
    </location>
</feature>
<name>A0A9D5C549_9LILI</name>
<feature type="transmembrane region" description="Helical" evidence="7">
    <location>
        <begin position="456"/>
        <end position="479"/>
    </location>
</feature>
<gene>
    <name evidence="8" type="ORF">J5N97_023753</name>
</gene>
<feature type="transmembrane region" description="Helical" evidence="7">
    <location>
        <begin position="589"/>
        <end position="612"/>
    </location>
</feature>
<dbReference type="Proteomes" id="UP001085076">
    <property type="component" value="Miscellaneous, Linkage group lg07"/>
</dbReference>
<dbReference type="GO" id="GO:0035673">
    <property type="term" value="F:oligopeptide transmembrane transporter activity"/>
    <property type="evidence" value="ECO:0007669"/>
    <property type="project" value="InterPro"/>
</dbReference>
<keyword evidence="3" id="KW-0813">Transport</keyword>
<feature type="transmembrane region" description="Helical" evidence="7">
    <location>
        <begin position="339"/>
        <end position="363"/>
    </location>
</feature>
<feature type="transmembrane region" description="Helical" evidence="7">
    <location>
        <begin position="266"/>
        <end position="285"/>
    </location>
</feature>
<evidence type="ECO:0000256" key="4">
    <source>
        <dbReference type="ARBA" id="ARBA00022692"/>
    </source>
</evidence>
<dbReference type="Pfam" id="PF03169">
    <property type="entry name" value="OPT"/>
    <property type="match status" value="2"/>
</dbReference>
<feature type="transmembrane region" description="Helical" evidence="7">
    <location>
        <begin position="68"/>
        <end position="87"/>
    </location>
</feature>
<feature type="transmembrane region" description="Helical" evidence="7">
    <location>
        <begin position="153"/>
        <end position="172"/>
    </location>
</feature>
<keyword evidence="6 7" id="KW-0472">Membrane</keyword>